<feature type="domain" description="HTH cro/C1-type" evidence="1">
    <location>
        <begin position="21"/>
        <end position="76"/>
    </location>
</feature>
<dbReference type="Proteomes" id="UP000014184">
    <property type="component" value="Unassembled WGS sequence"/>
</dbReference>
<name>A0A9P2TCE1_THEFU</name>
<dbReference type="AlphaFoldDB" id="A0A9P2TCE1"/>
<comment type="caution">
    <text evidence="2">The sequence shown here is derived from an EMBL/GenBank/DDBJ whole genome shotgun (WGS) entry which is preliminary data.</text>
</comment>
<dbReference type="InterPro" id="IPR010982">
    <property type="entry name" value="Lambda_DNA-bd_dom_sf"/>
</dbReference>
<keyword evidence="3" id="KW-1185">Reference proteome</keyword>
<dbReference type="InterPro" id="IPR001387">
    <property type="entry name" value="Cro/C1-type_HTH"/>
</dbReference>
<gene>
    <name evidence="2" type="ORF">TM51_05297</name>
</gene>
<organism evidence="2 3">
    <name type="scientific">Thermobifida fusca TM51</name>
    <dbReference type="NCBI Taxonomy" id="1169414"/>
    <lineage>
        <taxon>Bacteria</taxon>
        <taxon>Bacillati</taxon>
        <taxon>Actinomycetota</taxon>
        <taxon>Actinomycetes</taxon>
        <taxon>Streptosporangiales</taxon>
        <taxon>Nocardiopsidaceae</taxon>
        <taxon>Thermobifida</taxon>
    </lineage>
</organism>
<dbReference type="EMBL" id="AOSG01000025">
    <property type="protein sequence ID" value="EOR71864.1"/>
    <property type="molecule type" value="Genomic_DNA"/>
</dbReference>
<dbReference type="Pfam" id="PF13560">
    <property type="entry name" value="HTH_31"/>
    <property type="match status" value="1"/>
</dbReference>
<dbReference type="SMART" id="SM00530">
    <property type="entry name" value="HTH_XRE"/>
    <property type="match status" value="1"/>
</dbReference>
<sequence length="287" mass="32017">MEAMVVSRGSPVRKHYLVSQLKRLRAEARLSQEQVAEEMGWDVSKLYRIENGRFVRLNPESVAALCRLYGADDGLFEELVAIAKAARRHKPWWSQFEEGAGNDFYSVEYEATLIEEYAVGLVPELVQHPDYWAALVRRRVPAGSAEYQKLCAALRQRQAAVLERDDPPRFWSVVDESALRCAVGGPQVMRAQLTHLLELVKHPNLVIQVLPLSQGMAHPATFTVLRLDGGAKVGYIGVPPHGCFVDGGDRVAAYAQRFELLQATALPPQETPGYLRRVLAELEDADG</sequence>
<evidence type="ECO:0000313" key="2">
    <source>
        <dbReference type="EMBL" id="EOR71864.1"/>
    </source>
</evidence>
<dbReference type="GO" id="GO:0003677">
    <property type="term" value="F:DNA binding"/>
    <property type="evidence" value="ECO:0007669"/>
    <property type="project" value="UniProtKB-KW"/>
</dbReference>
<dbReference type="Gene3D" id="1.10.260.40">
    <property type="entry name" value="lambda repressor-like DNA-binding domains"/>
    <property type="match status" value="1"/>
</dbReference>
<evidence type="ECO:0000259" key="1">
    <source>
        <dbReference type="PROSITE" id="PS50943"/>
    </source>
</evidence>
<dbReference type="SUPFAM" id="SSF47413">
    <property type="entry name" value="lambda repressor-like DNA-binding domains"/>
    <property type="match status" value="1"/>
</dbReference>
<reference evidence="2 3" key="1">
    <citation type="journal article" date="2013" name="Genome Announc.">
        <title>Draft Genome Sequence of the Lignocellulose Decomposer Thermobifida fusca Strain TM51.</title>
        <authorList>
            <person name="Toth A."/>
            <person name="Barna T."/>
            <person name="Nagy I."/>
            <person name="Horvath B."/>
            <person name="Nagy I."/>
            <person name="Tancsics A."/>
            <person name="Kriszt B."/>
            <person name="Baka E."/>
            <person name="Fekete C."/>
            <person name="Kukolya J."/>
        </authorList>
    </citation>
    <scope>NUCLEOTIDE SEQUENCE [LARGE SCALE GENOMIC DNA]</scope>
    <source>
        <strain evidence="2 3">TM51</strain>
    </source>
</reference>
<proteinExistence type="predicted"/>
<dbReference type="Pfam" id="PF19054">
    <property type="entry name" value="DUF5753"/>
    <property type="match status" value="1"/>
</dbReference>
<protein>
    <submittedName>
        <fullName evidence="2">Helix-hairpin-helix DNA-binding motif-containing protein</fullName>
    </submittedName>
</protein>
<accession>A0A9P2TCE1</accession>
<dbReference type="CDD" id="cd00093">
    <property type="entry name" value="HTH_XRE"/>
    <property type="match status" value="1"/>
</dbReference>
<keyword evidence="2" id="KW-0238">DNA-binding</keyword>
<dbReference type="PROSITE" id="PS50943">
    <property type="entry name" value="HTH_CROC1"/>
    <property type="match status" value="1"/>
</dbReference>
<evidence type="ECO:0000313" key="3">
    <source>
        <dbReference type="Proteomes" id="UP000014184"/>
    </source>
</evidence>
<dbReference type="InterPro" id="IPR043917">
    <property type="entry name" value="DUF5753"/>
</dbReference>